<dbReference type="RefSeq" id="WP_172840232.1">
    <property type="nucleotide sequence ID" value="NZ_MPRL01000023.1"/>
</dbReference>
<comment type="function">
    <text evidence="1">Part of the ABC transporter complex LptBFG involved in the translocation of lipopolysaccharide (LPS) from the inner membrane to the outer membrane.</text>
</comment>
<sequence length="354" mass="39330">MKRYERYLIKETLIGILLALLLVVALDALLAFIAELGDVGRGEYGVGAAMRFIVLTLPHRLLDLLPMAVLLGSLMSLGRLAAGSELIALRSAGVSRASITRALLKLGMVLVVIALLIGEYIVPMSEQQARNGRAVAQSSGALHKSKHGVWVRDGRAFVHIRDFYADGKLGKVTRYEFNKQGQLQSAVSARSAKYNGEEWYLFGVERSLVRESIVVSQSEMAERWSLLLDPELLSVVATGPRFLSAWDLGKYILYLRANGLATQRYELALWNKLISPLSLLVMLFFVVPFVLGPLRDVGAGKRMVMGLLFGLAFYLLNRTYYQMGQLYNFNPLFSALFPSLLVLAVTMVVLKRTR</sequence>
<proteinExistence type="inferred from homology"/>
<keyword evidence="7 9" id="KW-0472">Membrane</keyword>
<feature type="transmembrane region" description="Helical" evidence="9">
    <location>
        <begin position="332"/>
        <end position="350"/>
    </location>
</feature>
<evidence type="ECO:0000256" key="7">
    <source>
        <dbReference type="ARBA" id="ARBA00023136"/>
    </source>
</evidence>
<keyword evidence="5 9" id="KW-0812">Transmembrane</keyword>
<dbReference type="PANTHER" id="PTHR33529">
    <property type="entry name" value="SLR0882 PROTEIN-RELATED"/>
    <property type="match status" value="1"/>
</dbReference>
<protein>
    <submittedName>
        <fullName evidence="10">LPS export ABC transporter permease LptG</fullName>
    </submittedName>
</protein>
<comment type="similarity">
    <text evidence="3">Belongs to the LptF/LptG family.</text>
</comment>
<dbReference type="NCBIfam" id="TIGR04408">
    <property type="entry name" value="LptG_lptG"/>
    <property type="match status" value="1"/>
</dbReference>
<evidence type="ECO:0000256" key="8">
    <source>
        <dbReference type="ARBA" id="ARBA00026081"/>
    </source>
</evidence>
<dbReference type="Proteomes" id="UP000191110">
    <property type="component" value="Unassembled WGS sequence"/>
</dbReference>
<feature type="transmembrane region" description="Helical" evidence="9">
    <location>
        <begin position="12"/>
        <end position="34"/>
    </location>
</feature>
<dbReference type="AlphaFoldDB" id="A0A1T2L648"/>
<feature type="transmembrane region" description="Helical" evidence="9">
    <location>
        <begin position="273"/>
        <end position="291"/>
    </location>
</feature>
<evidence type="ECO:0000256" key="5">
    <source>
        <dbReference type="ARBA" id="ARBA00022692"/>
    </source>
</evidence>
<dbReference type="InterPro" id="IPR030923">
    <property type="entry name" value="LptG"/>
</dbReference>
<dbReference type="InterPro" id="IPR005495">
    <property type="entry name" value="LptG/LptF_permease"/>
</dbReference>
<comment type="caution">
    <text evidence="10">The sequence shown here is derived from an EMBL/GenBank/DDBJ whole genome shotgun (WGS) entry which is preliminary data.</text>
</comment>
<evidence type="ECO:0000256" key="2">
    <source>
        <dbReference type="ARBA" id="ARBA00004651"/>
    </source>
</evidence>
<keyword evidence="4" id="KW-1003">Cell membrane</keyword>
<evidence type="ECO:0000256" key="9">
    <source>
        <dbReference type="SAM" id="Phobius"/>
    </source>
</evidence>
<evidence type="ECO:0000256" key="4">
    <source>
        <dbReference type="ARBA" id="ARBA00022475"/>
    </source>
</evidence>
<dbReference type="Pfam" id="PF03739">
    <property type="entry name" value="LptF_LptG"/>
    <property type="match status" value="1"/>
</dbReference>
<name>A0A1T2L648_9GAMM</name>
<comment type="subunit">
    <text evidence="8">Component of the lipopolysaccharide transport and assembly complex. The LptBFG transporter is composed of two ATP-binding proteins (LptB) and two transmembrane proteins (LptF and LptG).</text>
</comment>
<reference evidence="10 11" key="1">
    <citation type="submission" date="2016-11" db="EMBL/GenBank/DDBJ databases">
        <title>Mixed transmission modes and dynamic genome evolution in an obligate animal-bacterial symbiosis.</title>
        <authorList>
            <person name="Russell S.L."/>
            <person name="Corbett-Detig R.B."/>
            <person name="Cavanaugh C.M."/>
        </authorList>
    </citation>
    <scope>NUCLEOTIDE SEQUENCE [LARGE SCALE GENOMIC DNA]</scope>
    <source>
        <strain evidence="10">Sveles-Q1</strain>
    </source>
</reference>
<evidence type="ECO:0000256" key="6">
    <source>
        <dbReference type="ARBA" id="ARBA00022989"/>
    </source>
</evidence>
<evidence type="ECO:0000256" key="3">
    <source>
        <dbReference type="ARBA" id="ARBA00007725"/>
    </source>
</evidence>
<evidence type="ECO:0000313" key="10">
    <source>
        <dbReference type="EMBL" id="OOZ40532.1"/>
    </source>
</evidence>
<dbReference type="GO" id="GO:0055085">
    <property type="term" value="P:transmembrane transport"/>
    <property type="evidence" value="ECO:0007669"/>
    <property type="project" value="InterPro"/>
</dbReference>
<organism evidence="10 11">
    <name type="scientific">Solemya pervernicosa gill symbiont</name>
    <dbReference type="NCBI Taxonomy" id="642797"/>
    <lineage>
        <taxon>Bacteria</taxon>
        <taxon>Pseudomonadati</taxon>
        <taxon>Pseudomonadota</taxon>
        <taxon>Gammaproteobacteria</taxon>
        <taxon>sulfur-oxidizing symbionts</taxon>
    </lineage>
</organism>
<keyword evidence="11" id="KW-1185">Reference proteome</keyword>
<comment type="subcellular location">
    <subcellularLocation>
        <location evidence="2">Cell membrane</location>
        <topology evidence="2">Multi-pass membrane protein</topology>
    </subcellularLocation>
</comment>
<gene>
    <name evidence="10" type="ORF">BOW53_07410</name>
</gene>
<keyword evidence="6 9" id="KW-1133">Transmembrane helix</keyword>
<accession>A0A1T2L648</accession>
<evidence type="ECO:0000313" key="11">
    <source>
        <dbReference type="Proteomes" id="UP000191110"/>
    </source>
</evidence>
<feature type="transmembrane region" description="Helical" evidence="9">
    <location>
        <begin position="303"/>
        <end position="320"/>
    </location>
</feature>
<feature type="transmembrane region" description="Helical" evidence="9">
    <location>
        <begin position="64"/>
        <end position="82"/>
    </location>
</feature>
<dbReference type="GO" id="GO:0043190">
    <property type="term" value="C:ATP-binding cassette (ABC) transporter complex"/>
    <property type="evidence" value="ECO:0007669"/>
    <property type="project" value="InterPro"/>
</dbReference>
<feature type="transmembrane region" description="Helical" evidence="9">
    <location>
        <begin position="103"/>
        <end position="122"/>
    </location>
</feature>
<dbReference type="EMBL" id="MPRL01000023">
    <property type="protein sequence ID" value="OOZ40532.1"/>
    <property type="molecule type" value="Genomic_DNA"/>
</dbReference>
<dbReference type="GO" id="GO:0015920">
    <property type="term" value="P:lipopolysaccharide transport"/>
    <property type="evidence" value="ECO:0007669"/>
    <property type="project" value="TreeGrafter"/>
</dbReference>
<dbReference type="PANTHER" id="PTHR33529:SF2">
    <property type="entry name" value="LIPOPOLYSACCHARIDE EXPORT SYSTEM PERMEASE PROTEIN LPTG"/>
    <property type="match status" value="1"/>
</dbReference>
<evidence type="ECO:0000256" key="1">
    <source>
        <dbReference type="ARBA" id="ARBA00002265"/>
    </source>
</evidence>